<dbReference type="AlphaFoldDB" id="A0A7W3D835"/>
<accession>A0A7W3D835</accession>
<name>A0A7W3D835_CITFR</name>
<sequence>MKIHTRFSIKPIGLDNCSTIDFTKYSYVIKFHSATGEQSILHTENENVFSKDGHSLLHFFEYSKSSKIPLARCDIYCSGKITDRNIYINSFPNDNLSNSWTIFNKKFSKGETTSNSNYDKICNISNHRIFIDSQYPVGNPLDPFEKSKIERQLKARLTKPTPALSQIDYIYHPYPHQGESSLCGPATFFYALLKDNPRIYSQYIKDLWNSGKAMLGSIEVKPSQGCCHPTKYSKPSGKTRTPAIDWISMASLRDTFNDDGYYSPDDKVRGITMSDDIANWANAVGGKVIYNSGISYTSSWNQDLVTWLNNYISSDYHVAVLINDGLLSDTWSWNITPTHWIMWTGKLISEKTKKPVDKSTSSDTLVDLELFSWGEVRLMNQYRKMAPTLSEFCKSIYGAVIFKKIP</sequence>
<reference evidence="1 2" key="1">
    <citation type="submission" date="2020-06" db="EMBL/GenBank/DDBJ databases">
        <title>REHAB project genomes.</title>
        <authorList>
            <person name="Shaw L.P."/>
        </authorList>
    </citation>
    <scope>NUCLEOTIDE SEQUENCE [LARGE SCALE GENOMIC DNA]</scope>
    <source>
        <strain evidence="1 2">RHBSTW-00116</strain>
    </source>
</reference>
<dbReference type="EMBL" id="JABXRI010000001">
    <property type="protein sequence ID" value="MBA8064689.1"/>
    <property type="molecule type" value="Genomic_DNA"/>
</dbReference>
<dbReference type="Proteomes" id="UP000591803">
    <property type="component" value="Unassembled WGS sequence"/>
</dbReference>
<protein>
    <submittedName>
        <fullName evidence="1">Uncharacterized protein</fullName>
    </submittedName>
</protein>
<evidence type="ECO:0000313" key="2">
    <source>
        <dbReference type="Proteomes" id="UP000591803"/>
    </source>
</evidence>
<organism evidence="1 2">
    <name type="scientific">Citrobacter freundii</name>
    <dbReference type="NCBI Taxonomy" id="546"/>
    <lineage>
        <taxon>Bacteria</taxon>
        <taxon>Pseudomonadati</taxon>
        <taxon>Pseudomonadota</taxon>
        <taxon>Gammaproteobacteria</taxon>
        <taxon>Enterobacterales</taxon>
        <taxon>Enterobacteriaceae</taxon>
        <taxon>Citrobacter</taxon>
        <taxon>Citrobacter freundii complex</taxon>
    </lineage>
</organism>
<comment type="caution">
    <text evidence="1">The sequence shown here is derived from an EMBL/GenBank/DDBJ whole genome shotgun (WGS) entry which is preliminary data.</text>
</comment>
<proteinExistence type="predicted"/>
<gene>
    <name evidence="1" type="ORF">HV077_20365</name>
</gene>
<evidence type="ECO:0000313" key="1">
    <source>
        <dbReference type="EMBL" id="MBA8064689.1"/>
    </source>
</evidence>